<name>A0ABZ2N9N8_9BACI</name>
<protein>
    <submittedName>
        <fullName evidence="1">Amidase</fullName>
    </submittedName>
</protein>
<dbReference type="Proteomes" id="UP001387364">
    <property type="component" value="Chromosome"/>
</dbReference>
<evidence type="ECO:0000313" key="1">
    <source>
        <dbReference type="EMBL" id="WXB94066.1"/>
    </source>
</evidence>
<accession>A0ABZ2N9N8</accession>
<evidence type="ECO:0000313" key="2">
    <source>
        <dbReference type="Proteomes" id="UP001387364"/>
    </source>
</evidence>
<dbReference type="RefSeq" id="WP_338753658.1">
    <property type="nucleotide sequence ID" value="NZ_CP147404.1"/>
</dbReference>
<organism evidence="1 2">
    <name type="scientific">Bacillus kandeliae</name>
    <dbReference type="NCBI Taxonomy" id="3129297"/>
    <lineage>
        <taxon>Bacteria</taxon>
        <taxon>Bacillati</taxon>
        <taxon>Bacillota</taxon>
        <taxon>Bacilli</taxon>
        <taxon>Bacillales</taxon>
        <taxon>Bacillaceae</taxon>
        <taxon>Bacillus</taxon>
    </lineage>
</organism>
<sequence length="300" mass="33971">MKMLRKFVFVLIAVLILESAGFVMIKQNVAASEQPTPKATWLWDTAEIVSNKDQLLNFMKQNQVTDVYLQINKDIPASAYKAFIQQASVNDIKVHALDGAPSWVSSTGLASQKKFFDWVQDYQLHALPEEQFSGIHLDVEPYLYAGWKKKYQQTVQSYQSLLLEANQRAQQLGLPLAADIPFWFDSRFYDNQFGKGKLSDWVIAHTDSVTIMAYRDQALGSNGIVKLVEDEINYAASINKKVSIGVETLASQEGEFISFYEEGQAAMWEQLQIVQSSYESLPSFDGFSIHSLQGWMNLQP</sequence>
<gene>
    <name evidence="1" type="ORF">WDJ61_05405</name>
</gene>
<proteinExistence type="predicted"/>
<reference evidence="1 2" key="1">
    <citation type="submission" date="2024-02" db="EMBL/GenBank/DDBJ databases">
        <title>Seven novel Bacillus-like species.</title>
        <authorList>
            <person name="Liu G."/>
        </authorList>
    </citation>
    <scope>NUCLEOTIDE SEQUENCE [LARGE SCALE GENOMIC DNA]</scope>
    <source>
        <strain evidence="1 2">FJAT-52991</strain>
    </source>
</reference>
<keyword evidence="2" id="KW-1185">Reference proteome</keyword>
<dbReference type="EMBL" id="CP147404">
    <property type="protein sequence ID" value="WXB94066.1"/>
    <property type="molecule type" value="Genomic_DNA"/>
</dbReference>